<gene>
    <name evidence="1" type="ORF">NCTC12224_00754</name>
</gene>
<evidence type="ECO:0000313" key="1">
    <source>
        <dbReference type="EMBL" id="SUN60211.1"/>
    </source>
</evidence>
<dbReference type="AlphaFoldDB" id="A0A380K5H0"/>
<name>A0A380K5H0_9STRE</name>
<sequence length="44" mass="4738">MKKLSPRFLAVLVLSLIMLVGFAFNQYYLGLAALVVIAAVVGVK</sequence>
<proteinExistence type="predicted"/>
<dbReference type="GeneID" id="78696145"/>
<dbReference type="Proteomes" id="UP000254924">
    <property type="component" value="Unassembled WGS sequence"/>
</dbReference>
<protein>
    <submittedName>
        <fullName evidence="1">Uncharacterized protein</fullName>
    </submittedName>
</protein>
<evidence type="ECO:0000313" key="2">
    <source>
        <dbReference type="Proteomes" id="UP000254924"/>
    </source>
</evidence>
<accession>A0A380K5H0</accession>
<dbReference type="RefSeq" id="WP_272867880.1">
    <property type="nucleotide sequence ID" value="NZ_JBNPNB010000004.1"/>
</dbReference>
<dbReference type="EMBL" id="UHFN01000007">
    <property type="protein sequence ID" value="SUN60211.1"/>
    <property type="molecule type" value="Genomic_DNA"/>
</dbReference>
<keyword evidence="2" id="KW-1185">Reference proteome</keyword>
<organism evidence="1 2">
    <name type="scientific">Streptococcus hyointestinalis</name>
    <dbReference type="NCBI Taxonomy" id="1337"/>
    <lineage>
        <taxon>Bacteria</taxon>
        <taxon>Bacillati</taxon>
        <taxon>Bacillota</taxon>
        <taxon>Bacilli</taxon>
        <taxon>Lactobacillales</taxon>
        <taxon>Streptococcaceae</taxon>
        <taxon>Streptococcus</taxon>
    </lineage>
</organism>
<reference evidence="1 2" key="1">
    <citation type="submission" date="2018-06" db="EMBL/GenBank/DDBJ databases">
        <authorList>
            <consortium name="Pathogen Informatics"/>
            <person name="Doyle S."/>
        </authorList>
    </citation>
    <scope>NUCLEOTIDE SEQUENCE [LARGE SCALE GENOMIC DNA]</scope>
    <source>
        <strain evidence="1 2">NCTC12224</strain>
    </source>
</reference>